<name>W5WKF0_9PSEU</name>
<sequence>MVGVDTVTPQQHAAALAEFPALQRLIDLRDAGWMFLPTLDAGGTVIEVHSVRTWPGGWADALRVRYTTDARGLRTDHTGGITWQQDGTLEEIVDELITLPAPSDRHAPQLVIAQTPMLRIA</sequence>
<dbReference type="HOGENOM" id="CLU_2131733_0_0_11"/>
<gene>
    <name evidence="1" type="ORF">KALB_5267</name>
</gene>
<dbReference type="Proteomes" id="UP000019225">
    <property type="component" value="Chromosome"/>
</dbReference>
<dbReference type="KEGG" id="kal:KALB_5267"/>
<dbReference type="eggNOG" id="ENOG50320EK">
    <property type="taxonomic scope" value="Bacteria"/>
</dbReference>
<reference evidence="1 2" key="1">
    <citation type="journal article" date="2014" name="BMC Genomics">
        <title>Complete genome sequence of producer of the glycopeptide antibiotic Aculeximycin Kutzneria albida DSM 43870T, a representative of minor genus of Pseudonocardiaceae.</title>
        <authorList>
            <person name="Rebets Y."/>
            <person name="Tokovenko B."/>
            <person name="Lushchyk I."/>
            <person name="Ruckert C."/>
            <person name="Zaburannyi N."/>
            <person name="Bechthold A."/>
            <person name="Kalinowski J."/>
            <person name="Luzhetskyy A."/>
        </authorList>
    </citation>
    <scope>NUCLEOTIDE SEQUENCE [LARGE SCALE GENOMIC DNA]</scope>
    <source>
        <strain evidence="1">DSM 43870</strain>
    </source>
</reference>
<evidence type="ECO:0000313" key="1">
    <source>
        <dbReference type="EMBL" id="AHH98629.1"/>
    </source>
</evidence>
<keyword evidence="2" id="KW-1185">Reference proteome</keyword>
<dbReference type="AlphaFoldDB" id="W5WKF0"/>
<protein>
    <submittedName>
        <fullName evidence="1">Uncharacterized protein</fullName>
    </submittedName>
</protein>
<dbReference type="STRING" id="1449976.KALB_5267"/>
<accession>W5WKF0</accession>
<evidence type="ECO:0000313" key="2">
    <source>
        <dbReference type="Proteomes" id="UP000019225"/>
    </source>
</evidence>
<organism evidence="1 2">
    <name type="scientific">Kutzneria albida DSM 43870</name>
    <dbReference type="NCBI Taxonomy" id="1449976"/>
    <lineage>
        <taxon>Bacteria</taxon>
        <taxon>Bacillati</taxon>
        <taxon>Actinomycetota</taxon>
        <taxon>Actinomycetes</taxon>
        <taxon>Pseudonocardiales</taxon>
        <taxon>Pseudonocardiaceae</taxon>
        <taxon>Kutzneria</taxon>
    </lineage>
</organism>
<proteinExistence type="predicted"/>
<dbReference type="EMBL" id="CP007155">
    <property type="protein sequence ID" value="AHH98629.1"/>
    <property type="molecule type" value="Genomic_DNA"/>
</dbReference>